<dbReference type="PANTHER" id="PTHR43721:SF3">
    <property type="entry name" value="GTP-BINDING PROTEIN 2"/>
    <property type="match status" value="1"/>
</dbReference>
<dbReference type="InterPro" id="IPR050055">
    <property type="entry name" value="EF-Tu_GTPase"/>
</dbReference>
<gene>
    <name evidence="4" type="ORF">EB796_014642</name>
</gene>
<dbReference type="Gene3D" id="2.40.30.10">
    <property type="entry name" value="Translation factors"/>
    <property type="match status" value="1"/>
</dbReference>
<proteinExistence type="predicted"/>
<keyword evidence="5" id="KW-1185">Reference proteome</keyword>
<dbReference type="EMBL" id="VXIV02002157">
    <property type="protein sequence ID" value="KAF6027044.1"/>
    <property type="molecule type" value="Genomic_DNA"/>
</dbReference>
<dbReference type="Proteomes" id="UP000593567">
    <property type="component" value="Unassembled WGS sequence"/>
</dbReference>
<evidence type="ECO:0000256" key="1">
    <source>
        <dbReference type="ARBA" id="ARBA00022741"/>
    </source>
</evidence>
<keyword evidence="2" id="KW-0342">GTP-binding</keyword>
<dbReference type="GO" id="GO:0003746">
    <property type="term" value="F:translation elongation factor activity"/>
    <property type="evidence" value="ECO:0007669"/>
    <property type="project" value="TreeGrafter"/>
</dbReference>
<sequence>MKRSCIKEDDILQAGPFEGGSFKKVRVTSMHRNRFPCRIVKAGQAAALALTAADEEERLPVMRKGMVLTEVNDAPPVCKKFKAEVNLLFHEKSIKIGFQCTVHIGSVCRTAKILEMSTEKLETNGKANVTFEFLSDYPECIYTDSKLLFRQGTTRGVGRVTSIVALSSTSEPKCDSKEEGVSNDGSMSSDSSMSSSRTSDGDSNSSKCVPIGEENSNDNSMSSDSSDSSFGTSDGDSNSSDDSNSGNTSGFKVCRMNHSMGLPVQEIKALYNSPVVDTLTVEDMVIRSVSPCTVYTFFLHYL</sequence>
<comment type="caution">
    <text evidence="4">The sequence shown here is derived from an EMBL/GenBank/DDBJ whole genome shotgun (WGS) entry which is preliminary data.</text>
</comment>
<dbReference type="GO" id="GO:0005525">
    <property type="term" value="F:GTP binding"/>
    <property type="evidence" value="ECO:0007669"/>
    <property type="project" value="UniProtKB-KW"/>
</dbReference>
<feature type="region of interest" description="Disordered" evidence="3">
    <location>
        <begin position="168"/>
        <end position="250"/>
    </location>
</feature>
<dbReference type="PANTHER" id="PTHR43721">
    <property type="entry name" value="ELONGATION FACTOR TU-RELATED"/>
    <property type="match status" value="1"/>
</dbReference>
<dbReference type="CDD" id="cd03708">
    <property type="entry name" value="GTPBP_III"/>
    <property type="match status" value="1"/>
</dbReference>
<feature type="compositionally biased region" description="Low complexity" evidence="3">
    <location>
        <begin position="217"/>
        <end position="250"/>
    </location>
</feature>
<organism evidence="4 5">
    <name type="scientific">Bugula neritina</name>
    <name type="common">Brown bryozoan</name>
    <name type="synonym">Sertularia neritina</name>
    <dbReference type="NCBI Taxonomy" id="10212"/>
    <lineage>
        <taxon>Eukaryota</taxon>
        <taxon>Metazoa</taxon>
        <taxon>Spiralia</taxon>
        <taxon>Lophotrochozoa</taxon>
        <taxon>Bryozoa</taxon>
        <taxon>Gymnolaemata</taxon>
        <taxon>Cheilostomatida</taxon>
        <taxon>Flustrina</taxon>
        <taxon>Buguloidea</taxon>
        <taxon>Bugulidae</taxon>
        <taxon>Bugula</taxon>
    </lineage>
</organism>
<protein>
    <submittedName>
        <fullName evidence="4">GTPBP2</fullName>
    </submittedName>
</protein>
<dbReference type="InterPro" id="IPR009001">
    <property type="entry name" value="Transl_elong_EF1A/Init_IF2_C"/>
</dbReference>
<evidence type="ECO:0000256" key="3">
    <source>
        <dbReference type="SAM" id="MobiDB-lite"/>
    </source>
</evidence>
<evidence type="ECO:0000313" key="5">
    <source>
        <dbReference type="Proteomes" id="UP000593567"/>
    </source>
</evidence>
<evidence type="ECO:0000313" key="4">
    <source>
        <dbReference type="EMBL" id="KAF6027044.1"/>
    </source>
</evidence>
<name>A0A7J7JN71_BUGNE</name>
<dbReference type="OrthoDB" id="248233at2759"/>
<reference evidence="4" key="1">
    <citation type="submission" date="2020-06" db="EMBL/GenBank/DDBJ databases">
        <title>Draft genome of Bugula neritina, a colonial animal packing powerful symbionts and potential medicines.</title>
        <authorList>
            <person name="Rayko M."/>
        </authorList>
    </citation>
    <scope>NUCLEOTIDE SEQUENCE [LARGE SCALE GENOMIC DNA]</scope>
    <source>
        <strain evidence="4">Kwan_BN1</strain>
    </source>
</reference>
<keyword evidence="1" id="KW-0547">Nucleotide-binding</keyword>
<feature type="compositionally biased region" description="Low complexity" evidence="3">
    <location>
        <begin position="182"/>
        <end position="206"/>
    </location>
</feature>
<dbReference type="AlphaFoldDB" id="A0A7J7JN71"/>
<accession>A0A7J7JN71</accession>
<dbReference type="SUPFAM" id="SSF50465">
    <property type="entry name" value="EF-Tu/eEF-1alpha/eIF2-gamma C-terminal domain"/>
    <property type="match status" value="1"/>
</dbReference>
<evidence type="ECO:0000256" key="2">
    <source>
        <dbReference type="ARBA" id="ARBA00023134"/>
    </source>
</evidence>